<evidence type="ECO:0000313" key="2">
    <source>
        <dbReference type="Proteomes" id="UP001500742"/>
    </source>
</evidence>
<evidence type="ECO:0000313" key="1">
    <source>
        <dbReference type="EMBL" id="GAA3969258.1"/>
    </source>
</evidence>
<evidence type="ECO:0008006" key="3">
    <source>
        <dbReference type="Google" id="ProtNLM"/>
    </source>
</evidence>
<dbReference type="RefSeq" id="WP_259095891.1">
    <property type="nucleotide sequence ID" value="NZ_BAAAZC010000011.1"/>
</dbReference>
<organism evidence="1 2">
    <name type="scientific">Mucilaginibacter dorajii</name>
    <dbReference type="NCBI Taxonomy" id="692994"/>
    <lineage>
        <taxon>Bacteria</taxon>
        <taxon>Pseudomonadati</taxon>
        <taxon>Bacteroidota</taxon>
        <taxon>Sphingobacteriia</taxon>
        <taxon>Sphingobacteriales</taxon>
        <taxon>Sphingobacteriaceae</taxon>
        <taxon>Mucilaginibacter</taxon>
    </lineage>
</organism>
<accession>A0ABP7PPX5</accession>
<dbReference type="EMBL" id="BAAAZC010000011">
    <property type="protein sequence ID" value="GAA3969258.1"/>
    <property type="molecule type" value="Genomic_DNA"/>
</dbReference>
<keyword evidence="2" id="KW-1185">Reference proteome</keyword>
<dbReference type="Gene3D" id="1.20.1260.10">
    <property type="match status" value="1"/>
</dbReference>
<dbReference type="CDD" id="cd00657">
    <property type="entry name" value="Ferritin_like"/>
    <property type="match status" value="1"/>
</dbReference>
<dbReference type="InterPro" id="IPR009078">
    <property type="entry name" value="Ferritin-like_SF"/>
</dbReference>
<gene>
    <name evidence="1" type="ORF">GCM10022210_17660</name>
</gene>
<reference evidence="2" key="1">
    <citation type="journal article" date="2019" name="Int. J. Syst. Evol. Microbiol.">
        <title>The Global Catalogue of Microorganisms (GCM) 10K type strain sequencing project: providing services to taxonomists for standard genome sequencing and annotation.</title>
        <authorList>
            <consortium name="The Broad Institute Genomics Platform"/>
            <consortium name="The Broad Institute Genome Sequencing Center for Infectious Disease"/>
            <person name="Wu L."/>
            <person name="Ma J."/>
        </authorList>
    </citation>
    <scope>NUCLEOTIDE SEQUENCE [LARGE SCALE GENOMIC DNA]</scope>
    <source>
        <strain evidence="2">JCM 16601</strain>
    </source>
</reference>
<dbReference type="SUPFAM" id="SSF47240">
    <property type="entry name" value="Ferritin-like"/>
    <property type="match status" value="1"/>
</dbReference>
<dbReference type="Pfam" id="PF13668">
    <property type="entry name" value="Ferritin_2"/>
    <property type="match status" value="1"/>
</dbReference>
<dbReference type="InterPro" id="IPR012347">
    <property type="entry name" value="Ferritin-like"/>
</dbReference>
<comment type="caution">
    <text evidence="1">The sequence shown here is derived from an EMBL/GenBank/DDBJ whole genome shotgun (WGS) entry which is preliminary data.</text>
</comment>
<name>A0ABP7PPX5_9SPHI</name>
<dbReference type="Proteomes" id="UP001500742">
    <property type="component" value="Unassembled WGS sequence"/>
</dbReference>
<proteinExistence type="predicted"/>
<protein>
    <recommendedName>
        <fullName evidence="3">Ferritin-like domain-containing protein</fullName>
    </recommendedName>
</protein>
<sequence length="291" mass="30571">MNLFNIIEEIEKIDPDFSDKVNPRRAAIKNITSFGSKVAMAAVPFALGTMIKRAVAQTSTPSVVDILNYALTLEFLEAKFYANAVDKAGFIPAAIHPYYQTIADDESKHVEFLIAVIKSVGGTPVTSPTFDFSAGGGTGKGPLGNSVYTDLATFQKVAVAFEDTGVRAYKGQAENILANKTAAGADLYKTVLTAALSIHAVEARHASATRQLIGVTPWIISTTAKGNDTGVSLVDGNYDGEQNVIQGGVDVTTLKNASGGSTSVSVATASFDEPLSMDAVLKLLVGSFIVK</sequence>